<evidence type="ECO:0000313" key="2">
    <source>
        <dbReference type="Proteomes" id="UP001231189"/>
    </source>
</evidence>
<dbReference type="InterPro" id="IPR009943">
    <property type="entry name" value="DUF1475"/>
</dbReference>
<evidence type="ECO:0000313" key="1">
    <source>
        <dbReference type="EMBL" id="KAK1610932.1"/>
    </source>
</evidence>
<dbReference type="PANTHER" id="PTHR36318">
    <property type="entry name" value="OS06G0581300 PROTEIN"/>
    <property type="match status" value="1"/>
</dbReference>
<dbReference type="Pfam" id="PF07343">
    <property type="entry name" value="DUF1475"/>
    <property type="match status" value="1"/>
</dbReference>
<gene>
    <name evidence="1" type="ORF">QYE76_034605</name>
</gene>
<proteinExistence type="predicted"/>
<dbReference type="AlphaFoldDB" id="A0AAD8QZG2"/>
<accession>A0AAD8QZG2</accession>
<organism evidence="1 2">
    <name type="scientific">Lolium multiflorum</name>
    <name type="common">Italian ryegrass</name>
    <name type="synonym">Lolium perenne subsp. multiflorum</name>
    <dbReference type="NCBI Taxonomy" id="4521"/>
    <lineage>
        <taxon>Eukaryota</taxon>
        <taxon>Viridiplantae</taxon>
        <taxon>Streptophyta</taxon>
        <taxon>Embryophyta</taxon>
        <taxon>Tracheophyta</taxon>
        <taxon>Spermatophyta</taxon>
        <taxon>Magnoliopsida</taxon>
        <taxon>Liliopsida</taxon>
        <taxon>Poales</taxon>
        <taxon>Poaceae</taxon>
        <taxon>BOP clade</taxon>
        <taxon>Pooideae</taxon>
        <taxon>Poodae</taxon>
        <taxon>Poeae</taxon>
        <taxon>Poeae Chloroplast Group 2 (Poeae type)</taxon>
        <taxon>Loliodinae</taxon>
        <taxon>Loliinae</taxon>
        <taxon>Lolium</taxon>
    </lineage>
</organism>
<keyword evidence="2" id="KW-1185">Reference proteome</keyword>
<name>A0AAD8QZG2_LOLMU</name>
<protein>
    <submittedName>
        <fullName evidence="1">Uncharacterized protein</fullName>
    </submittedName>
</protein>
<dbReference type="Proteomes" id="UP001231189">
    <property type="component" value="Unassembled WGS sequence"/>
</dbReference>
<comment type="caution">
    <text evidence="1">The sequence shown here is derived from an EMBL/GenBank/DDBJ whole genome shotgun (WGS) entry which is preliminary data.</text>
</comment>
<dbReference type="EMBL" id="JAUUTY010000007">
    <property type="protein sequence ID" value="KAK1610932.1"/>
    <property type="molecule type" value="Genomic_DNA"/>
</dbReference>
<dbReference type="PANTHER" id="PTHR36318:SF3">
    <property type="entry name" value="OS06G0581300 PROTEIN"/>
    <property type="match status" value="1"/>
</dbReference>
<reference evidence="1" key="1">
    <citation type="submission" date="2023-07" db="EMBL/GenBank/DDBJ databases">
        <title>A chromosome-level genome assembly of Lolium multiflorum.</title>
        <authorList>
            <person name="Chen Y."/>
            <person name="Copetti D."/>
            <person name="Kolliker R."/>
            <person name="Studer B."/>
        </authorList>
    </citation>
    <scope>NUCLEOTIDE SEQUENCE</scope>
    <source>
        <strain evidence="1">02402/16</strain>
        <tissue evidence="1">Leaf</tissue>
    </source>
</reference>
<sequence length="72" mass="7828">MMAAASGTLVVWRAVFPALGVLMVGTLLYTCFTDGSPFHTELLTRNVPEVLLSFSVDDIGVEISLQLSMFTF</sequence>